<name>A0A419UWQ5_9BACL</name>
<dbReference type="RefSeq" id="WP_170146948.1">
    <property type="nucleotide sequence ID" value="NZ_RAPK01000011.1"/>
</dbReference>
<keyword evidence="3" id="KW-0378">Hydrolase</keyword>
<sequence length="286" mass="32956">MKRYKSYTWIVWLTFTIIIVSAIWLIIRNNGMIKTSADYEELTSFFQIWVVVGLPALLLYLLPKQKASNNPFSQSPIKKLRLQATILFIMGLLFLIAMMLTPEESVFDYFYLYKLLFLFIIPFIIIKIVPAPPMNQSYAKPVQWLYPMLVAVLWIYMYFFSPLSLTSNADYEIGLLYLFIGAAVSFILNSVLEELFYRVWLQTRLEVLLGTWPAVCATAMLWALWHTAIQGGGSLDLAITNAIVYQGVIGLFLGFLWAKYRNVWVLILIHGLMNFPIQIITQIFGG</sequence>
<gene>
    <name evidence="3" type="ORF">ATL39_2985</name>
</gene>
<feature type="transmembrane region" description="Helical" evidence="1">
    <location>
        <begin position="263"/>
        <end position="284"/>
    </location>
</feature>
<proteinExistence type="predicted"/>
<dbReference type="GO" id="GO:0006508">
    <property type="term" value="P:proteolysis"/>
    <property type="evidence" value="ECO:0007669"/>
    <property type="project" value="UniProtKB-KW"/>
</dbReference>
<dbReference type="AlphaFoldDB" id="A0A419UWQ5"/>
<keyword evidence="1" id="KW-0472">Membrane</keyword>
<reference evidence="3 4" key="1">
    <citation type="submission" date="2018-09" db="EMBL/GenBank/DDBJ databases">
        <title>Genomic Encyclopedia of Archaeal and Bacterial Type Strains, Phase II (KMG-II): from individual species to whole genera.</title>
        <authorList>
            <person name="Goeker M."/>
        </authorList>
    </citation>
    <scope>NUCLEOTIDE SEQUENCE [LARGE SCALE GENOMIC DNA]</scope>
    <source>
        <strain evidence="3 4">DSM 17008</strain>
    </source>
</reference>
<keyword evidence="1" id="KW-1133">Transmembrane helix</keyword>
<protein>
    <submittedName>
        <fullName evidence="3">CAAX prenyl protease-like protein</fullName>
    </submittedName>
</protein>
<feature type="transmembrane region" description="Helical" evidence="1">
    <location>
        <begin position="82"/>
        <end position="100"/>
    </location>
</feature>
<feature type="transmembrane region" description="Helical" evidence="1">
    <location>
        <begin position="142"/>
        <end position="161"/>
    </location>
</feature>
<feature type="transmembrane region" description="Helical" evidence="1">
    <location>
        <begin position="42"/>
        <end position="62"/>
    </location>
</feature>
<dbReference type="Pfam" id="PF02517">
    <property type="entry name" value="Rce1-like"/>
    <property type="match status" value="1"/>
</dbReference>
<keyword evidence="4" id="KW-1185">Reference proteome</keyword>
<evidence type="ECO:0000313" key="4">
    <source>
        <dbReference type="Proteomes" id="UP000285120"/>
    </source>
</evidence>
<feature type="transmembrane region" description="Helical" evidence="1">
    <location>
        <begin position="204"/>
        <end position="225"/>
    </location>
</feature>
<evidence type="ECO:0000259" key="2">
    <source>
        <dbReference type="Pfam" id="PF02517"/>
    </source>
</evidence>
<evidence type="ECO:0000313" key="3">
    <source>
        <dbReference type="EMBL" id="RKD69565.1"/>
    </source>
</evidence>
<accession>A0A419UWQ5</accession>
<feature type="domain" description="CAAX prenyl protease 2/Lysostaphin resistance protein A-like" evidence="2">
    <location>
        <begin position="179"/>
        <end position="275"/>
    </location>
</feature>
<dbReference type="EMBL" id="RAPK01000011">
    <property type="protein sequence ID" value="RKD69565.1"/>
    <property type="molecule type" value="Genomic_DNA"/>
</dbReference>
<dbReference type="Proteomes" id="UP000285120">
    <property type="component" value="Unassembled WGS sequence"/>
</dbReference>
<organism evidence="3 4">
    <name type="scientific">Sinobaca qinghaiensis</name>
    <dbReference type="NCBI Taxonomy" id="342944"/>
    <lineage>
        <taxon>Bacteria</taxon>
        <taxon>Bacillati</taxon>
        <taxon>Bacillota</taxon>
        <taxon>Bacilli</taxon>
        <taxon>Bacillales</taxon>
        <taxon>Sporolactobacillaceae</taxon>
        <taxon>Sinobaca</taxon>
    </lineage>
</organism>
<keyword evidence="3" id="KW-0645">Protease</keyword>
<dbReference type="InterPro" id="IPR003675">
    <property type="entry name" value="Rce1/LyrA-like_dom"/>
</dbReference>
<feature type="transmembrane region" description="Helical" evidence="1">
    <location>
        <begin position="112"/>
        <end position="130"/>
    </location>
</feature>
<feature type="transmembrane region" description="Helical" evidence="1">
    <location>
        <begin position="173"/>
        <end position="192"/>
    </location>
</feature>
<dbReference type="GO" id="GO:0004175">
    <property type="term" value="F:endopeptidase activity"/>
    <property type="evidence" value="ECO:0007669"/>
    <property type="project" value="UniProtKB-ARBA"/>
</dbReference>
<keyword evidence="1" id="KW-0812">Transmembrane</keyword>
<evidence type="ECO:0000256" key="1">
    <source>
        <dbReference type="SAM" id="Phobius"/>
    </source>
</evidence>
<feature type="transmembrane region" description="Helical" evidence="1">
    <location>
        <begin position="7"/>
        <end position="27"/>
    </location>
</feature>
<dbReference type="GO" id="GO:0080120">
    <property type="term" value="P:CAAX-box protein maturation"/>
    <property type="evidence" value="ECO:0007669"/>
    <property type="project" value="UniProtKB-ARBA"/>
</dbReference>
<comment type="caution">
    <text evidence="3">The sequence shown here is derived from an EMBL/GenBank/DDBJ whole genome shotgun (WGS) entry which is preliminary data.</text>
</comment>
<feature type="transmembrane region" description="Helical" evidence="1">
    <location>
        <begin position="237"/>
        <end position="256"/>
    </location>
</feature>